<accession>A0A076G4K2</accession>
<keyword evidence="2" id="KW-1185">Reference proteome</keyword>
<dbReference type="KEGG" id="vg:22112310"/>
<evidence type="ECO:0000313" key="2">
    <source>
        <dbReference type="Proteomes" id="UP000028666"/>
    </source>
</evidence>
<organism evidence="1 2">
    <name type="scientific">Aeromonas phage pAh6-C</name>
    <dbReference type="NCBI Taxonomy" id="1505227"/>
    <lineage>
        <taxon>Viruses</taxon>
        <taxon>Duplodnaviria</taxon>
        <taxon>Heunggongvirae</taxon>
        <taxon>Uroviricota</taxon>
        <taxon>Caudoviricetes</taxon>
        <taxon>Chaseviridae</taxon>
        <taxon>Nefertitivirinae</taxon>
        <taxon>Pahsextavirus</taxon>
        <taxon>Pahsextavirus pAh6C</taxon>
    </lineage>
</organism>
<sequence>MAQLKLDWSILQHPGLYKLIPNTAGIGYRIKAVPTKPAQPVQEKPVSNVVYPVIAESRENGQIIHIASEKELQKLGVGSYTLYSKSCNIAVAPVQQKEITFL</sequence>
<protein>
    <submittedName>
        <fullName evidence="1">Uncharacterized protein</fullName>
    </submittedName>
</protein>
<dbReference type="RefSeq" id="YP_009103388.1">
    <property type="nucleotide sequence ID" value="NC_025459.1"/>
</dbReference>
<gene>
    <name evidence="1" type="ORF">AH6C_054</name>
</gene>
<name>A0A076G4K2_9CAUD</name>
<dbReference type="EMBL" id="KJ858521">
    <property type="protein sequence ID" value="AII26808.1"/>
    <property type="molecule type" value="Genomic_DNA"/>
</dbReference>
<proteinExistence type="predicted"/>
<reference evidence="1 2" key="1">
    <citation type="submission" date="2014-05" db="EMBL/GenBank/DDBJ databases">
        <title>Complete genome sequence of Aeromonas bacteriophage pAh6-C.</title>
        <authorList>
            <person name="Jun J.W."/>
            <person name="Park S.C."/>
        </authorList>
    </citation>
    <scope>NUCLEOTIDE SEQUENCE [LARGE SCALE GENOMIC DNA]</scope>
</reference>
<dbReference type="GeneID" id="22112310"/>
<evidence type="ECO:0000313" key="1">
    <source>
        <dbReference type="EMBL" id="AII26808.1"/>
    </source>
</evidence>
<dbReference type="Proteomes" id="UP000028666">
    <property type="component" value="Segment"/>
</dbReference>